<accession>A0AC35FVK6</accession>
<dbReference type="Proteomes" id="UP000887580">
    <property type="component" value="Unplaced"/>
</dbReference>
<name>A0AC35FVK6_9BILA</name>
<evidence type="ECO:0000313" key="1">
    <source>
        <dbReference type="Proteomes" id="UP000887580"/>
    </source>
</evidence>
<proteinExistence type="predicted"/>
<protein>
    <submittedName>
        <fullName evidence="2">IRG-type G domain-containing protein</fullName>
    </submittedName>
</protein>
<organism evidence="1 2">
    <name type="scientific">Panagrolaimus sp. PS1159</name>
    <dbReference type="NCBI Taxonomy" id="55785"/>
    <lineage>
        <taxon>Eukaryota</taxon>
        <taxon>Metazoa</taxon>
        <taxon>Ecdysozoa</taxon>
        <taxon>Nematoda</taxon>
        <taxon>Chromadorea</taxon>
        <taxon>Rhabditida</taxon>
        <taxon>Tylenchina</taxon>
        <taxon>Panagrolaimomorpha</taxon>
        <taxon>Panagrolaimoidea</taxon>
        <taxon>Panagrolaimidae</taxon>
        <taxon>Panagrolaimus</taxon>
    </lineage>
</organism>
<sequence>MDGYGTNRSTGQASNDQNNQRRNSELGENVLGQIWRNIFYILNSIKNWMMNSHQNSDYGDTERDLESAERAEREREREREREEQRKRVQELDARIAAENDESEKAMAKHKEEMQNKKATMVRQNTERRLKIKKENEKHQQFLQKQAQERAIKEEEAEKEHQQKLKENEEDPNAEKERFQELSQTRMAELEKQKKELEEEIQQMKVNQEQSSKEWEANLHIKLNNVQEEFLKEIANRKEQEEAQISNLKLINEESEQKSISLAKSLTELQTVVKEKKREMSETQRDSQAINSKQGNIQQDSVSNQPIKLVENQMLGTIDVIIENTNDSKNIAVIGLPKTGRSTLVGALAGGIWPKNLSQNPVNTKYGKIYKLNYPNNGFIDGSVNENRPIYEEFFQNAKLSNLSTLIITIDGSVREEDYLVLSLAQKYCIPTVIARTKLDEWLDNRPKDQSKEDYVKDDKKFVIESLQKLGINFSQNNIFNISALSTIIIAEEGSQSDMLIWRWKIDNYGWAFEFAFIAK</sequence>
<evidence type="ECO:0000313" key="2">
    <source>
        <dbReference type="WBParaSite" id="PS1159_v2.g21221.t2"/>
    </source>
</evidence>
<reference evidence="2" key="1">
    <citation type="submission" date="2022-11" db="UniProtKB">
        <authorList>
            <consortium name="WormBaseParasite"/>
        </authorList>
    </citation>
    <scope>IDENTIFICATION</scope>
</reference>
<dbReference type="WBParaSite" id="PS1159_v2.g21221.t2">
    <property type="protein sequence ID" value="PS1159_v2.g21221.t2"/>
    <property type="gene ID" value="PS1159_v2.g21221"/>
</dbReference>